<reference evidence="2" key="3">
    <citation type="submission" date="2018-04" db="EMBL/GenBank/DDBJ databases">
        <authorList>
            <person name="Sheh A."/>
            <person name="Shen Z."/>
            <person name="Mannion A.J."/>
            <person name="Fox J.G."/>
        </authorList>
    </citation>
    <scope>NUCLEOTIDE SEQUENCE</scope>
    <source>
        <strain evidence="2">MIT 97-6194</strain>
    </source>
</reference>
<dbReference type="EMBL" id="QBIU01000001">
    <property type="protein sequence ID" value="MWV69254.1"/>
    <property type="molecule type" value="Genomic_DNA"/>
</dbReference>
<protein>
    <submittedName>
        <fullName evidence="2">Uncharacterized protein</fullName>
    </submittedName>
</protein>
<dbReference type="AlphaFoldDB" id="A0A347VSN9"/>
<evidence type="ECO:0000313" key="4">
    <source>
        <dbReference type="Proteomes" id="UP000477070"/>
    </source>
</evidence>
<reference evidence="1 4" key="4">
    <citation type="submission" date="2019-12" db="EMBL/GenBank/DDBJ databases">
        <title>Multi-Generational Helicobacter saguini Isolates.</title>
        <authorList>
            <person name="Mannion A."/>
            <person name="Shen Z."/>
            <person name="Fox J.G."/>
        </authorList>
    </citation>
    <scope>NUCLEOTIDE SEQUENCE [LARGE SCALE GENOMIC DNA]</scope>
    <source>
        <strain evidence="1">16-048</strain>
        <strain evidence="4">16-048 (F4)</strain>
    </source>
</reference>
<organism evidence="2 3">
    <name type="scientific">Helicobacter saguini</name>
    <dbReference type="NCBI Taxonomy" id="1548018"/>
    <lineage>
        <taxon>Bacteria</taxon>
        <taxon>Pseudomonadati</taxon>
        <taxon>Campylobacterota</taxon>
        <taxon>Epsilonproteobacteria</taxon>
        <taxon>Campylobacterales</taxon>
        <taxon>Helicobacteraceae</taxon>
        <taxon>Helicobacter</taxon>
    </lineage>
</organism>
<comment type="caution">
    <text evidence="2">The sequence shown here is derived from an EMBL/GenBank/DDBJ whole genome shotgun (WGS) entry which is preliminary data.</text>
</comment>
<dbReference type="RefSeq" id="WP_034573455.1">
    <property type="nucleotide sequence ID" value="NZ_JRMP02000014.1"/>
</dbReference>
<dbReference type="Proteomes" id="UP000029714">
    <property type="component" value="Unassembled WGS sequence"/>
</dbReference>
<dbReference type="OrthoDB" id="1814213at2"/>
<keyword evidence="3" id="KW-1185">Reference proteome</keyword>
<proteinExistence type="predicted"/>
<sequence>MRLIVSRLKSKDSFDTLLDMAAAKDFIDIESSLKFSNAELDSIKAKVPNITLDKEVKAALKNIKAQIEIYNSEALTHNAEIIDVSERRWIAIMESKVA</sequence>
<evidence type="ECO:0000313" key="2">
    <source>
        <dbReference type="EMBL" id="TLD93329.1"/>
    </source>
</evidence>
<gene>
    <name evidence="1" type="ORF">DCO61_04315</name>
    <name evidence="2" type="ORF">LS64_008835</name>
</gene>
<dbReference type="Proteomes" id="UP000477070">
    <property type="component" value="Unassembled WGS sequence"/>
</dbReference>
<name>A0A347VSN9_9HELI</name>
<evidence type="ECO:0000313" key="1">
    <source>
        <dbReference type="EMBL" id="MWV69254.1"/>
    </source>
</evidence>
<accession>A0A347VSN9</accession>
<evidence type="ECO:0000313" key="3">
    <source>
        <dbReference type="Proteomes" id="UP000029714"/>
    </source>
</evidence>
<reference evidence="2 3" key="1">
    <citation type="journal article" date="2014" name="Genome Announc.">
        <title>Draft genome sequences of eight enterohepatic helicobacter species isolated from both laboratory and wild rodents.</title>
        <authorList>
            <person name="Sheh A."/>
            <person name="Shen Z."/>
            <person name="Fox J.G."/>
        </authorList>
    </citation>
    <scope>NUCLEOTIDE SEQUENCE [LARGE SCALE GENOMIC DNA]</scope>
    <source>
        <strain evidence="2 3">MIT 97-6194</strain>
    </source>
</reference>
<reference evidence="2 3" key="2">
    <citation type="journal article" date="2016" name="Infect. Immun.">
        <title>Helicobacter saguini, a Novel Helicobacter Isolated from Cotton-Top Tamarins with Ulcerative Colitis, Has Proinflammatory Properties and Induces Typhlocolitis and Dysplasia in Gnotobiotic IL-10-/- Mice.</title>
        <authorList>
            <person name="Shen Z."/>
            <person name="Mannion A."/>
            <person name="Whary M.T."/>
            <person name="Muthupalani S."/>
            <person name="Sheh A."/>
            <person name="Feng Y."/>
            <person name="Gong G."/>
            <person name="Vandamme P."/>
            <person name="Holcombe H.R."/>
            <person name="Paster B.J."/>
            <person name="Fox J.G."/>
        </authorList>
    </citation>
    <scope>NUCLEOTIDE SEQUENCE [LARGE SCALE GENOMIC DNA]</scope>
    <source>
        <strain evidence="2 3">MIT 97-6194</strain>
    </source>
</reference>
<dbReference type="EMBL" id="JRMP02000014">
    <property type="protein sequence ID" value="TLD93329.1"/>
    <property type="molecule type" value="Genomic_DNA"/>
</dbReference>